<evidence type="ECO:0000313" key="2">
    <source>
        <dbReference type="EMBL" id="KAK7271358.1"/>
    </source>
</evidence>
<name>A0AAN9I8F0_CLITE</name>
<feature type="compositionally biased region" description="Polar residues" evidence="1">
    <location>
        <begin position="53"/>
        <end position="62"/>
    </location>
</feature>
<dbReference type="GO" id="GO:0003962">
    <property type="term" value="F:cystathionine gamma-synthase activity"/>
    <property type="evidence" value="ECO:0007669"/>
    <property type="project" value="InterPro"/>
</dbReference>
<dbReference type="EMBL" id="JAYKXN010000007">
    <property type="protein sequence ID" value="KAK7271358.1"/>
    <property type="molecule type" value="Genomic_DNA"/>
</dbReference>
<dbReference type="GO" id="GO:0009507">
    <property type="term" value="C:chloroplast"/>
    <property type="evidence" value="ECO:0007669"/>
    <property type="project" value="TreeGrafter"/>
</dbReference>
<reference evidence="2 3" key="1">
    <citation type="submission" date="2024-01" db="EMBL/GenBank/DDBJ databases">
        <title>The genomes of 5 underutilized Papilionoideae crops provide insights into root nodulation and disease resistance.</title>
        <authorList>
            <person name="Yuan L."/>
        </authorList>
    </citation>
    <scope>NUCLEOTIDE SEQUENCE [LARGE SCALE GENOMIC DNA]</scope>
    <source>
        <strain evidence="2">LY-2023</strain>
        <tissue evidence="2">Leaf</tissue>
    </source>
</reference>
<feature type="compositionally biased region" description="Low complexity" evidence="1">
    <location>
        <begin position="37"/>
        <end position="52"/>
    </location>
</feature>
<dbReference type="AlphaFoldDB" id="A0AAN9I8F0"/>
<proteinExistence type="predicted"/>
<gene>
    <name evidence="2" type="ORF">RJT34_27181</name>
</gene>
<dbReference type="GO" id="GO:0009086">
    <property type="term" value="P:methionine biosynthetic process"/>
    <property type="evidence" value="ECO:0007669"/>
    <property type="project" value="InterPro"/>
</dbReference>
<dbReference type="Proteomes" id="UP001359559">
    <property type="component" value="Unassembled WGS sequence"/>
</dbReference>
<evidence type="ECO:0000313" key="3">
    <source>
        <dbReference type="Proteomes" id="UP001359559"/>
    </source>
</evidence>
<sequence length="226" mass="25672">MFSPTHCKPPFTRAPESSHTIILWQLIYSVPNVASLTTPTSSSPPMTNSLSSAPRTESSTSQLIPPLVASSATPKCPLHRLVHQKSSDRVRVMRSNHQTLEHPLRNKYTIQDDNAHFNWVSLFFIKSSTNPFLSCVHIKLVLELCHRKRTVFCVDGTTRNEIYPNENHDCHNQNDVGFSPLFSENNLVLRFSLYLDTLPLCPHPSSLDDSQIQHKDDEALFHNFRA</sequence>
<comment type="caution">
    <text evidence="2">The sequence shown here is derived from an EMBL/GenBank/DDBJ whole genome shotgun (WGS) entry which is preliminary data.</text>
</comment>
<protein>
    <submittedName>
        <fullName evidence="2">Uncharacterized protein</fullName>
    </submittedName>
</protein>
<organism evidence="2 3">
    <name type="scientific">Clitoria ternatea</name>
    <name type="common">Butterfly pea</name>
    <dbReference type="NCBI Taxonomy" id="43366"/>
    <lineage>
        <taxon>Eukaryota</taxon>
        <taxon>Viridiplantae</taxon>
        <taxon>Streptophyta</taxon>
        <taxon>Embryophyta</taxon>
        <taxon>Tracheophyta</taxon>
        <taxon>Spermatophyta</taxon>
        <taxon>Magnoliopsida</taxon>
        <taxon>eudicotyledons</taxon>
        <taxon>Gunneridae</taxon>
        <taxon>Pentapetalae</taxon>
        <taxon>rosids</taxon>
        <taxon>fabids</taxon>
        <taxon>Fabales</taxon>
        <taxon>Fabaceae</taxon>
        <taxon>Papilionoideae</taxon>
        <taxon>50 kb inversion clade</taxon>
        <taxon>NPAAA clade</taxon>
        <taxon>indigoferoid/millettioid clade</taxon>
        <taxon>Phaseoleae</taxon>
        <taxon>Clitoria</taxon>
    </lineage>
</organism>
<dbReference type="PANTHER" id="PTHR43379">
    <property type="entry name" value="CYSTATHIONINE GAMMA-SYNTHASE"/>
    <property type="match status" value="1"/>
</dbReference>
<keyword evidence="3" id="KW-1185">Reference proteome</keyword>
<dbReference type="InterPro" id="IPR044639">
    <property type="entry name" value="CGS1/2"/>
</dbReference>
<feature type="region of interest" description="Disordered" evidence="1">
    <location>
        <begin position="37"/>
        <end position="62"/>
    </location>
</feature>
<accession>A0AAN9I8F0</accession>
<evidence type="ECO:0000256" key="1">
    <source>
        <dbReference type="SAM" id="MobiDB-lite"/>
    </source>
</evidence>
<dbReference type="PANTHER" id="PTHR43379:SF1">
    <property type="entry name" value="CYSTATHIONINE GAMMA-SYNTHASE 1, CHLOROPLASTIC-RELATED"/>
    <property type="match status" value="1"/>
</dbReference>